<protein>
    <submittedName>
        <fullName evidence="4">Lysophospholipase</fullName>
    </submittedName>
</protein>
<dbReference type="PANTHER" id="PTHR43695">
    <property type="entry name" value="PUTATIVE (AFU_ORTHOLOGUE AFUA_2G17250)-RELATED"/>
    <property type="match status" value="1"/>
</dbReference>
<reference evidence="4 5" key="1">
    <citation type="submission" date="2016-08" db="EMBL/GenBank/DDBJ databases">
        <title>Evolution of the type three secretion system and type three effector repertoires in Xanthomonas.</title>
        <authorList>
            <person name="Merda D."/>
            <person name="Briand M."/>
            <person name="Bosis E."/>
            <person name="Rousseau C."/>
            <person name="Portier P."/>
            <person name="Jacques M.-A."/>
            <person name="Fischer-Le Saux M."/>
        </authorList>
    </citation>
    <scope>NUCLEOTIDE SEQUENCE [LARGE SCALE GENOMIC DNA]</scope>
    <source>
        <strain evidence="4 5">CFBP 7645</strain>
    </source>
</reference>
<sequence>MLTALAAACLPFADAAAAARVDTPLGSGASTANVSAPAAPAAAASLAASKIVLVGDSTTAVQGGWGPSFCAQHVTSFLSCLNLARGGRSTSNYRAEGSWEIALHELRSGGYRQVYVLIQFGHNDQPGKPGRSTDLATEFPANLRRYVAEARAAGAIPVLVTPLTRRQFARGQLLDDLAPWAEATRKLAQELQVPLIDLHARSRALVQGMGPVLAMRLAQRPADPEQVLAAQSGTTMGKTPAQTTSTSATPAVAAARAQDNASAEPMGQAKLAFDYTHLGADGADLLAAIVADELARQVPALRPLLLP</sequence>
<dbReference type="Proteomes" id="UP000239204">
    <property type="component" value="Unassembled WGS sequence"/>
</dbReference>
<dbReference type="Gene3D" id="3.40.50.1110">
    <property type="entry name" value="SGNH hydrolase"/>
    <property type="match status" value="1"/>
</dbReference>
<comment type="similarity">
    <text evidence="1">Belongs to the 'GDSL' lipolytic enzyme family.</text>
</comment>
<name>A0A2S6YLM2_9XANT</name>
<dbReference type="GO" id="GO:0016788">
    <property type="term" value="F:hydrolase activity, acting on ester bonds"/>
    <property type="evidence" value="ECO:0007669"/>
    <property type="project" value="UniProtKB-ARBA"/>
</dbReference>
<feature type="domain" description="SGNH hydrolase-type esterase" evidence="3">
    <location>
        <begin position="54"/>
        <end position="200"/>
    </location>
</feature>
<evidence type="ECO:0000256" key="1">
    <source>
        <dbReference type="ARBA" id="ARBA00008668"/>
    </source>
</evidence>
<evidence type="ECO:0000259" key="3">
    <source>
        <dbReference type="Pfam" id="PF13472"/>
    </source>
</evidence>
<dbReference type="InterPro" id="IPR037459">
    <property type="entry name" value="RhgT-like"/>
</dbReference>
<evidence type="ECO:0000313" key="4">
    <source>
        <dbReference type="EMBL" id="PPU05180.1"/>
    </source>
</evidence>
<keyword evidence="2" id="KW-0378">Hydrolase</keyword>
<dbReference type="InterPro" id="IPR013830">
    <property type="entry name" value="SGNH_hydro"/>
</dbReference>
<dbReference type="InterPro" id="IPR036514">
    <property type="entry name" value="SGNH_hydro_sf"/>
</dbReference>
<dbReference type="SUPFAM" id="SSF52266">
    <property type="entry name" value="SGNH hydrolase"/>
    <property type="match status" value="1"/>
</dbReference>
<dbReference type="PANTHER" id="PTHR43695:SF1">
    <property type="entry name" value="RHAMNOGALACTURONAN ACETYLESTERASE"/>
    <property type="match status" value="1"/>
</dbReference>
<dbReference type="Pfam" id="PF13472">
    <property type="entry name" value="Lipase_GDSL_2"/>
    <property type="match status" value="1"/>
</dbReference>
<gene>
    <name evidence="4" type="ORF">XarjCFBP7645_20785</name>
</gene>
<proteinExistence type="inferred from homology"/>
<evidence type="ECO:0000256" key="2">
    <source>
        <dbReference type="ARBA" id="ARBA00022801"/>
    </source>
</evidence>
<dbReference type="EMBL" id="MIGY01000004">
    <property type="protein sequence ID" value="PPU05180.1"/>
    <property type="molecule type" value="Genomic_DNA"/>
</dbReference>
<dbReference type="AlphaFoldDB" id="A0A2S6YLM2"/>
<dbReference type="CDD" id="cd01821">
    <property type="entry name" value="Rhamnogalacturan_acetylesterase_like"/>
    <property type="match status" value="1"/>
</dbReference>
<accession>A0A2S6YLM2</accession>
<organism evidence="4 5">
    <name type="scientific">Xanthomonas arboricola</name>
    <dbReference type="NCBI Taxonomy" id="56448"/>
    <lineage>
        <taxon>Bacteria</taxon>
        <taxon>Pseudomonadati</taxon>
        <taxon>Pseudomonadota</taxon>
        <taxon>Gammaproteobacteria</taxon>
        <taxon>Lysobacterales</taxon>
        <taxon>Lysobacteraceae</taxon>
        <taxon>Xanthomonas</taxon>
    </lineage>
</organism>
<comment type="caution">
    <text evidence="4">The sequence shown here is derived from an EMBL/GenBank/DDBJ whole genome shotgun (WGS) entry which is preliminary data.</text>
</comment>
<evidence type="ECO:0000313" key="5">
    <source>
        <dbReference type="Proteomes" id="UP000239204"/>
    </source>
</evidence>